<evidence type="ECO:0000313" key="3">
    <source>
        <dbReference type="Proteomes" id="UP001597349"/>
    </source>
</evidence>
<dbReference type="SUPFAM" id="SSF56436">
    <property type="entry name" value="C-type lectin-like"/>
    <property type="match status" value="1"/>
</dbReference>
<name>A0ABW4WHM6_9HYPH</name>
<dbReference type="RefSeq" id="WP_379021597.1">
    <property type="nucleotide sequence ID" value="NZ_JBHUGY010000031.1"/>
</dbReference>
<proteinExistence type="predicted"/>
<dbReference type="Proteomes" id="UP001597349">
    <property type="component" value="Unassembled WGS sequence"/>
</dbReference>
<evidence type="ECO:0000313" key="2">
    <source>
        <dbReference type="EMBL" id="MFD2055395.1"/>
    </source>
</evidence>
<feature type="domain" description="Sulfatase-modifying factor enzyme-like" evidence="1">
    <location>
        <begin position="40"/>
        <end position="274"/>
    </location>
</feature>
<gene>
    <name evidence="2" type="ORF">ACFSQT_20745</name>
</gene>
<dbReference type="Pfam" id="PF03781">
    <property type="entry name" value="FGE-sulfatase"/>
    <property type="match status" value="1"/>
</dbReference>
<organism evidence="2 3">
    <name type="scientific">Mesorhizobium calcicola</name>
    <dbReference type="NCBI Taxonomy" id="1300310"/>
    <lineage>
        <taxon>Bacteria</taxon>
        <taxon>Pseudomonadati</taxon>
        <taxon>Pseudomonadota</taxon>
        <taxon>Alphaproteobacteria</taxon>
        <taxon>Hyphomicrobiales</taxon>
        <taxon>Phyllobacteriaceae</taxon>
        <taxon>Mesorhizobium</taxon>
    </lineage>
</organism>
<sequence length="290" mass="31184">MSFDPVFTFGTIAAAALIGTGITHALDSSSSEFPQAVAVSELVVLGPGSFDHPQPGEFLKDSHPVAAPIVQETIDAPLEIMKYQVGVSDYARCVADGACKPADSRKIGNVPVTGVSHIDAEAYATWFSVRTGATWRLPTDVEWAYAAAERFRSDIEGDENEPNNPARRWLAQYRAESALGRKPDPEPRVQGAFGINSNGLADVAGNVWEWTSTCYHHATMASEGVRIASSIDNCGVHAVEGFHRTYMSNFIRDGKSGGCAVGTPPDNLGFRLVRDRPSFLQATIRSLGLT</sequence>
<dbReference type="EMBL" id="JBHUGY010000031">
    <property type="protein sequence ID" value="MFD2055395.1"/>
    <property type="molecule type" value="Genomic_DNA"/>
</dbReference>
<dbReference type="InterPro" id="IPR016187">
    <property type="entry name" value="CTDL_fold"/>
</dbReference>
<reference evidence="3" key="1">
    <citation type="journal article" date="2019" name="Int. J. Syst. Evol. Microbiol.">
        <title>The Global Catalogue of Microorganisms (GCM) 10K type strain sequencing project: providing services to taxonomists for standard genome sequencing and annotation.</title>
        <authorList>
            <consortium name="The Broad Institute Genomics Platform"/>
            <consortium name="The Broad Institute Genome Sequencing Center for Infectious Disease"/>
            <person name="Wu L."/>
            <person name="Ma J."/>
        </authorList>
    </citation>
    <scope>NUCLEOTIDE SEQUENCE [LARGE SCALE GENOMIC DNA]</scope>
    <source>
        <strain evidence="3">CGMCC 1.16226</strain>
    </source>
</reference>
<protein>
    <submittedName>
        <fullName evidence="2">SUMF1/EgtB/PvdO family nonheme iron enzyme</fullName>
    </submittedName>
</protein>
<dbReference type="InterPro" id="IPR051043">
    <property type="entry name" value="Sulfatase_Mod_Factor_Kinase"/>
</dbReference>
<evidence type="ECO:0000259" key="1">
    <source>
        <dbReference type="Pfam" id="PF03781"/>
    </source>
</evidence>
<dbReference type="PANTHER" id="PTHR23150:SF19">
    <property type="entry name" value="FORMYLGLYCINE-GENERATING ENZYME"/>
    <property type="match status" value="1"/>
</dbReference>
<dbReference type="Gene3D" id="3.90.1580.10">
    <property type="entry name" value="paralog of FGE (formylglycine-generating enzyme)"/>
    <property type="match status" value="1"/>
</dbReference>
<keyword evidence="3" id="KW-1185">Reference proteome</keyword>
<dbReference type="InterPro" id="IPR005532">
    <property type="entry name" value="SUMF_dom"/>
</dbReference>
<accession>A0ABW4WHM6</accession>
<comment type="caution">
    <text evidence="2">The sequence shown here is derived from an EMBL/GenBank/DDBJ whole genome shotgun (WGS) entry which is preliminary data.</text>
</comment>
<dbReference type="InterPro" id="IPR042095">
    <property type="entry name" value="SUMF_sf"/>
</dbReference>
<dbReference type="PANTHER" id="PTHR23150">
    <property type="entry name" value="SULFATASE MODIFYING FACTOR 1, 2"/>
    <property type="match status" value="1"/>
</dbReference>